<dbReference type="NCBIfam" id="TIGR00231">
    <property type="entry name" value="small_GTP"/>
    <property type="match status" value="1"/>
</dbReference>
<dbReference type="Pfam" id="PF00009">
    <property type="entry name" value="GTP_EFTU"/>
    <property type="match status" value="1"/>
</dbReference>
<evidence type="ECO:0000259" key="7">
    <source>
        <dbReference type="PROSITE" id="PS51722"/>
    </source>
</evidence>
<sequence>MNNFIRNFCIISHVDHGKSTLADRFLELTETVNSRKMSGQYLDMMDLEKERGITIKMQPVRMKYHYGNSKYILNLIDTPGHIDFSYEVSRALKAVEGAILLIDGTKGVQAQTLHNYHLAKSEGLTIIPVINKIDVASCDLDRTYQQLKNMLAIDESEVYLISAKTGEGTQELLEAVIKIIPSPKISQNKNLRGLVFDSQYNRHKGVIIHCKILDGTTKKGDKLTLIKSKSNDKVIEVGIFTPEMKETEKLSSGEIGYIVIGLKSVGEARVGDTITSDLEKERGVLVQPVEGFKEVQPMVYSNIFISSLDSSPLSKNKKTFDFDNLKEALYRLAMNDSSLSIVPYQSPLFGLGFRCGFNGVLHLEIIKERLLREFGVEIILTPPSVVYKTILSGNEVNLYHPSELSQGKFPILEPWAKLEILMPMQYYGSLIKLLQQKRGIPDANFPLLNIGDLVLVKYDLPLIEIISDLNDKIKNITSGYGSLSYEFCDYRESDLIKLDVAINEEVIPLFSQIVSNSDKDYHAKNLINKLAEIIPKQLIEIKIQARIGAKSIYSRKISPLKKDVIAKLYGGDVSRKRKLQDKQKKGKERMKQFGKVNLPSDIFIKLIK</sequence>
<dbReference type="EMBL" id="PFQF01000036">
    <property type="protein sequence ID" value="PJA20162.1"/>
    <property type="molecule type" value="Genomic_DNA"/>
</dbReference>
<dbReference type="AlphaFoldDB" id="A0A2M7W3N5"/>
<dbReference type="Proteomes" id="UP000230137">
    <property type="component" value="Unassembled WGS sequence"/>
</dbReference>
<evidence type="ECO:0000313" key="8">
    <source>
        <dbReference type="EMBL" id="PJA20162.1"/>
    </source>
</evidence>
<dbReference type="InterPro" id="IPR035647">
    <property type="entry name" value="EFG_III/V"/>
</dbReference>
<dbReference type="InterPro" id="IPR005225">
    <property type="entry name" value="Small_GTP-bd"/>
</dbReference>
<dbReference type="Pfam" id="PF03144">
    <property type="entry name" value="GTP_EFTU_D2"/>
    <property type="match status" value="1"/>
</dbReference>
<comment type="similarity">
    <text evidence="1 6">Belongs to the TRAFAC class translation factor GTPase superfamily. Classic translation factor GTPase family. LepA subfamily.</text>
</comment>
<keyword evidence="2 6" id="KW-0547">Nucleotide-binding</keyword>
<dbReference type="SUPFAM" id="SSF54980">
    <property type="entry name" value="EF-G C-terminal domain-like"/>
    <property type="match status" value="2"/>
</dbReference>
<feature type="binding site" evidence="6">
    <location>
        <begin position="131"/>
        <end position="134"/>
    </location>
    <ligand>
        <name>GTP</name>
        <dbReference type="ChEBI" id="CHEBI:37565"/>
    </ligand>
</feature>
<dbReference type="FunFam" id="2.40.30.10:FF:000015">
    <property type="entry name" value="Translation factor GUF1, mitochondrial"/>
    <property type="match status" value="1"/>
</dbReference>
<dbReference type="Pfam" id="PF00679">
    <property type="entry name" value="EFG_C"/>
    <property type="match status" value="1"/>
</dbReference>
<gene>
    <name evidence="6" type="primary">lepA</name>
    <name evidence="8" type="ORF">COX60_02510</name>
</gene>
<accession>A0A2M7W3N5</accession>
<feature type="domain" description="Tr-type G" evidence="7">
    <location>
        <begin position="3"/>
        <end position="184"/>
    </location>
</feature>
<dbReference type="Gene3D" id="3.40.50.300">
    <property type="entry name" value="P-loop containing nucleotide triphosphate hydrolases"/>
    <property type="match status" value="1"/>
</dbReference>
<dbReference type="EC" id="3.6.5.n1" evidence="6"/>
<dbReference type="PANTHER" id="PTHR43512:SF4">
    <property type="entry name" value="TRANSLATION FACTOR GUF1 HOMOLOG, CHLOROPLASTIC"/>
    <property type="match status" value="1"/>
</dbReference>
<dbReference type="PANTHER" id="PTHR43512">
    <property type="entry name" value="TRANSLATION FACTOR GUF1-RELATED"/>
    <property type="match status" value="1"/>
</dbReference>
<dbReference type="Gene3D" id="3.30.70.240">
    <property type="match status" value="1"/>
</dbReference>
<dbReference type="SUPFAM" id="SSF52540">
    <property type="entry name" value="P-loop containing nucleoside triphosphate hydrolases"/>
    <property type="match status" value="1"/>
</dbReference>
<dbReference type="PRINTS" id="PR00315">
    <property type="entry name" value="ELONGATNFCT"/>
</dbReference>
<dbReference type="Gene3D" id="3.30.70.870">
    <property type="entry name" value="Elongation Factor G (Translational Gtpase), domain 3"/>
    <property type="match status" value="1"/>
</dbReference>
<dbReference type="InterPro" id="IPR004161">
    <property type="entry name" value="EFTu-like_2"/>
</dbReference>
<protein>
    <recommendedName>
        <fullName evidence="6">Elongation factor 4</fullName>
        <shortName evidence="6">EF-4</shortName>
        <ecNumber evidence="6">3.6.5.n1</ecNumber>
    </recommendedName>
    <alternativeName>
        <fullName evidence="6">Ribosomal back-translocase LepA</fullName>
    </alternativeName>
</protein>
<dbReference type="InterPro" id="IPR000795">
    <property type="entry name" value="T_Tr_GTP-bd_dom"/>
</dbReference>
<dbReference type="Pfam" id="PF06421">
    <property type="entry name" value="LepA_C"/>
    <property type="match status" value="1"/>
</dbReference>
<comment type="catalytic activity">
    <reaction evidence="6">
        <text>GTP + H2O = GDP + phosphate + H(+)</text>
        <dbReference type="Rhea" id="RHEA:19669"/>
        <dbReference type="ChEBI" id="CHEBI:15377"/>
        <dbReference type="ChEBI" id="CHEBI:15378"/>
        <dbReference type="ChEBI" id="CHEBI:37565"/>
        <dbReference type="ChEBI" id="CHEBI:43474"/>
        <dbReference type="ChEBI" id="CHEBI:58189"/>
        <dbReference type="EC" id="3.6.5.n1"/>
    </reaction>
</comment>
<comment type="function">
    <text evidence="6">Required for accurate and efficient protein synthesis under certain stress conditions. May act as a fidelity factor of the translation reaction, by catalyzing a one-codon backward translocation of tRNAs on improperly translocated ribosomes. Back-translocation proceeds from a post-translocation (POST) complex to a pre-translocation (PRE) complex, thus giving elongation factor G a second chance to translocate the tRNAs correctly. Binds to ribosomes in a GTP-dependent manner.</text>
</comment>
<dbReference type="GO" id="GO:0003924">
    <property type="term" value="F:GTPase activity"/>
    <property type="evidence" value="ECO:0007669"/>
    <property type="project" value="UniProtKB-UniRule"/>
</dbReference>
<dbReference type="Gene3D" id="2.40.30.10">
    <property type="entry name" value="Translation factors"/>
    <property type="match status" value="1"/>
</dbReference>
<dbReference type="InterPro" id="IPR006297">
    <property type="entry name" value="EF-4"/>
</dbReference>
<dbReference type="GO" id="GO:0003746">
    <property type="term" value="F:translation elongation factor activity"/>
    <property type="evidence" value="ECO:0007669"/>
    <property type="project" value="UniProtKB-UniRule"/>
</dbReference>
<evidence type="ECO:0000256" key="6">
    <source>
        <dbReference type="HAMAP-Rule" id="MF_00071"/>
    </source>
</evidence>
<organism evidence="8 9">
    <name type="scientific">Candidatus Berkelbacteria bacterium CG_4_10_14_0_2_um_filter_35_9_33_12</name>
    <dbReference type="NCBI Taxonomy" id="1974499"/>
    <lineage>
        <taxon>Bacteria</taxon>
        <taxon>Candidatus Berkelbacteria</taxon>
    </lineage>
</organism>
<evidence type="ECO:0000256" key="5">
    <source>
        <dbReference type="ARBA" id="ARBA00023134"/>
    </source>
</evidence>
<keyword evidence="6" id="KW-1003">Cell membrane</keyword>
<evidence type="ECO:0000256" key="2">
    <source>
        <dbReference type="ARBA" id="ARBA00022741"/>
    </source>
</evidence>
<dbReference type="InterPro" id="IPR000640">
    <property type="entry name" value="EFG_V-like"/>
</dbReference>
<dbReference type="CDD" id="cd03699">
    <property type="entry name" value="EF4_II"/>
    <property type="match status" value="1"/>
</dbReference>
<dbReference type="HAMAP" id="MF_00071">
    <property type="entry name" value="LepA"/>
    <property type="match status" value="1"/>
</dbReference>
<dbReference type="Gene3D" id="3.30.70.2570">
    <property type="entry name" value="Elongation factor 4, C-terminal domain"/>
    <property type="match status" value="1"/>
</dbReference>
<keyword evidence="4 6" id="KW-0648">Protein biosynthesis</keyword>
<dbReference type="FunFam" id="3.40.50.300:FF:000078">
    <property type="entry name" value="Elongation factor 4"/>
    <property type="match status" value="1"/>
</dbReference>
<dbReference type="GO" id="GO:0045727">
    <property type="term" value="P:positive regulation of translation"/>
    <property type="evidence" value="ECO:0007669"/>
    <property type="project" value="UniProtKB-UniRule"/>
</dbReference>
<evidence type="ECO:0000256" key="4">
    <source>
        <dbReference type="ARBA" id="ARBA00022917"/>
    </source>
</evidence>
<dbReference type="GO" id="GO:0005525">
    <property type="term" value="F:GTP binding"/>
    <property type="evidence" value="ECO:0007669"/>
    <property type="project" value="UniProtKB-UniRule"/>
</dbReference>
<dbReference type="GO" id="GO:0005886">
    <property type="term" value="C:plasma membrane"/>
    <property type="evidence" value="ECO:0007669"/>
    <property type="project" value="UniProtKB-SubCell"/>
</dbReference>
<keyword evidence="6" id="KW-0472">Membrane</keyword>
<keyword evidence="3 6" id="KW-0378">Hydrolase</keyword>
<name>A0A2M7W3N5_9BACT</name>
<reference evidence="9" key="1">
    <citation type="submission" date="2017-09" db="EMBL/GenBank/DDBJ databases">
        <title>Depth-based differentiation of microbial function through sediment-hosted aquifers and enrichment of novel symbionts in the deep terrestrial subsurface.</title>
        <authorList>
            <person name="Probst A.J."/>
            <person name="Ladd B."/>
            <person name="Jarett J.K."/>
            <person name="Geller-Mcgrath D.E."/>
            <person name="Sieber C.M.K."/>
            <person name="Emerson J.B."/>
            <person name="Anantharaman K."/>
            <person name="Thomas B.C."/>
            <person name="Malmstrom R."/>
            <person name="Stieglmeier M."/>
            <person name="Klingl A."/>
            <person name="Woyke T."/>
            <person name="Ryan C.M."/>
            <person name="Banfield J.F."/>
        </authorList>
    </citation>
    <scope>NUCLEOTIDE SEQUENCE [LARGE SCALE GENOMIC DNA]</scope>
</reference>
<dbReference type="InterPro" id="IPR038363">
    <property type="entry name" value="LepA_C_sf"/>
</dbReference>
<evidence type="ECO:0000256" key="1">
    <source>
        <dbReference type="ARBA" id="ARBA00005454"/>
    </source>
</evidence>
<comment type="caution">
    <text evidence="8">The sequence shown here is derived from an EMBL/GenBank/DDBJ whole genome shotgun (WGS) entry which is preliminary data.</text>
</comment>
<dbReference type="PROSITE" id="PS51722">
    <property type="entry name" value="G_TR_2"/>
    <property type="match status" value="1"/>
</dbReference>
<evidence type="ECO:0000313" key="9">
    <source>
        <dbReference type="Proteomes" id="UP000230137"/>
    </source>
</evidence>
<keyword evidence="8" id="KW-0251">Elongation factor</keyword>
<evidence type="ECO:0000256" key="3">
    <source>
        <dbReference type="ARBA" id="ARBA00022801"/>
    </source>
</evidence>
<dbReference type="CDD" id="cd01890">
    <property type="entry name" value="LepA"/>
    <property type="match status" value="1"/>
</dbReference>
<feature type="binding site" evidence="6">
    <location>
        <begin position="15"/>
        <end position="20"/>
    </location>
    <ligand>
        <name>GTP</name>
        <dbReference type="ChEBI" id="CHEBI:37565"/>
    </ligand>
</feature>
<comment type="subcellular location">
    <subcellularLocation>
        <location evidence="6">Cell membrane</location>
        <topology evidence="6">Peripheral membrane protein</topology>
        <orientation evidence="6">Cytoplasmic side</orientation>
    </subcellularLocation>
</comment>
<keyword evidence="5 6" id="KW-0342">GTP-binding</keyword>
<dbReference type="InterPro" id="IPR013842">
    <property type="entry name" value="LepA_CTD"/>
</dbReference>
<dbReference type="InterPro" id="IPR027417">
    <property type="entry name" value="P-loop_NTPase"/>
</dbReference>
<dbReference type="GO" id="GO:0043022">
    <property type="term" value="F:ribosome binding"/>
    <property type="evidence" value="ECO:0007669"/>
    <property type="project" value="UniProtKB-UniRule"/>
</dbReference>
<dbReference type="NCBIfam" id="TIGR01393">
    <property type="entry name" value="lepA"/>
    <property type="match status" value="1"/>
</dbReference>
<proteinExistence type="inferred from homology"/>